<sequence length="182" mass="21163">MVEKVFLILMVLLAMLSLNTPKLRRAVIYLGILSLASSFIYLLYGAPDVAIAEAIIGSAISTVLYLVALKKYHVFTIYYTNANYNQITDSQITRGRAQVLRDVEKFFAEREMEPQIIYTTHDYRFVLENRNFDLLIHQDFDEVYFYGNKEDYQVDAFEEHVQKEPYDPLRSKFIRHEAGGGK</sequence>
<dbReference type="EMBL" id="CP071444">
    <property type="protein sequence ID" value="QSX08997.1"/>
    <property type="molecule type" value="Genomic_DNA"/>
</dbReference>
<reference evidence="8" key="1">
    <citation type="submission" date="2021-03" db="EMBL/GenBank/DDBJ databases">
        <title>Alkalibacter marinus sp. nov., isolated from tidal flat sediment.</title>
        <authorList>
            <person name="Namirimu T."/>
            <person name="Yang J.-A."/>
            <person name="Yang S.-H."/>
            <person name="Kim Y.-J."/>
            <person name="Kwon K.K."/>
        </authorList>
    </citation>
    <scope>NUCLEOTIDE SEQUENCE</scope>
    <source>
        <strain evidence="8">ES005</strain>
    </source>
</reference>
<keyword evidence="2" id="KW-1003">Cell membrane</keyword>
<feature type="transmembrane region" description="Helical" evidence="6">
    <location>
        <begin position="26"/>
        <end position="44"/>
    </location>
</feature>
<dbReference type="AlphaFoldDB" id="A0A974XFP0"/>
<dbReference type="KEGG" id="alka:J0B03_02710"/>
<evidence type="ECO:0000256" key="1">
    <source>
        <dbReference type="ARBA" id="ARBA00004651"/>
    </source>
</evidence>
<dbReference type="Pfam" id="PF13244">
    <property type="entry name" value="MbhD"/>
    <property type="match status" value="1"/>
</dbReference>
<feature type="transmembrane region" description="Helical" evidence="6">
    <location>
        <begin position="6"/>
        <end position="21"/>
    </location>
</feature>
<evidence type="ECO:0000313" key="8">
    <source>
        <dbReference type="EMBL" id="QSX08997.1"/>
    </source>
</evidence>
<organism evidence="8 9">
    <name type="scientific">Alkalibacter rhizosphaerae</name>
    <dbReference type="NCBI Taxonomy" id="2815577"/>
    <lineage>
        <taxon>Bacteria</taxon>
        <taxon>Bacillati</taxon>
        <taxon>Bacillota</taxon>
        <taxon>Clostridia</taxon>
        <taxon>Eubacteriales</taxon>
        <taxon>Eubacteriaceae</taxon>
        <taxon>Alkalibacter</taxon>
    </lineage>
</organism>
<accession>A0A974XFP0</accession>
<proteinExistence type="predicted"/>
<gene>
    <name evidence="8" type="ORF">J0B03_02710</name>
</gene>
<keyword evidence="9" id="KW-1185">Reference proteome</keyword>
<evidence type="ECO:0000256" key="5">
    <source>
        <dbReference type="ARBA" id="ARBA00023136"/>
    </source>
</evidence>
<evidence type="ECO:0000313" key="9">
    <source>
        <dbReference type="Proteomes" id="UP000663499"/>
    </source>
</evidence>
<keyword evidence="4 6" id="KW-1133">Transmembrane helix</keyword>
<keyword evidence="3 6" id="KW-0812">Transmembrane</keyword>
<evidence type="ECO:0000256" key="3">
    <source>
        <dbReference type="ARBA" id="ARBA00022692"/>
    </source>
</evidence>
<dbReference type="InterPro" id="IPR025383">
    <property type="entry name" value="MrpA_C/MbhD"/>
</dbReference>
<protein>
    <submittedName>
        <fullName evidence="8">Na(+)/H(+) antiporter subunit B</fullName>
    </submittedName>
</protein>
<evidence type="ECO:0000256" key="4">
    <source>
        <dbReference type="ARBA" id="ARBA00022989"/>
    </source>
</evidence>
<evidence type="ECO:0000259" key="7">
    <source>
        <dbReference type="Pfam" id="PF13244"/>
    </source>
</evidence>
<evidence type="ECO:0000256" key="6">
    <source>
        <dbReference type="SAM" id="Phobius"/>
    </source>
</evidence>
<keyword evidence="5 6" id="KW-0472">Membrane</keyword>
<dbReference type="GO" id="GO:0005886">
    <property type="term" value="C:plasma membrane"/>
    <property type="evidence" value="ECO:0007669"/>
    <property type="project" value="UniProtKB-SubCell"/>
</dbReference>
<name>A0A974XFP0_9FIRM</name>
<comment type="subcellular location">
    <subcellularLocation>
        <location evidence="1">Cell membrane</location>
        <topology evidence="1">Multi-pass membrane protein</topology>
    </subcellularLocation>
</comment>
<evidence type="ECO:0000256" key="2">
    <source>
        <dbReference type="ARBA" id="ARBA00022475"/>
    </source>
</evidence>
<feature type="domain" description="MrpA C-terminal/MbhD" evidence="7">
    <location>
        <begin position="8"/>
        <end position="72"/>
    </location>
</feature>
<dbReference type="Proteomes" id="UP000663499">
    <property type="component" value="Chromosome"/>
</dbReference>
<dbReference type="RefSeq" id="WP_207300338.1">
    <property type="nucleotide sequence ID" value="NZ_CP071444.1"/>
</dbReference>
<feature type="transmembrane region" description="Helical" evidence="6">
    <location>
        <begin position="50"/>
        <end position="69"/>
    </location>
</feature>